<protein>
    <submittedName>
        <fullName evidence="10">Iron ABC transporter substrate-binding protein</fullName>
    </submittedName>
</protein>
<keyword evidence="7" id="KW-0406">Ion transport</keyword>
<dbReference type="SUPFAM" id="SSF53850">
    <property type="entry name" value="Periplasmic binding protein-like II"/>
    <property type="match status" value="1"/>
</dbReference>
<dbReference type="PROSITE" id="PS51257">
    <property type="entry name" value="PROKAR_LIPOPROTEIN"/>
    <property type="match status" value="1"/>
</dbReference>
<dbReference type="KEGG" id="nav:JQS30_08610"/>
<comment type="similarity">
    <text evidence="1">Belongs to the bacterial solute-binding protein 1 family.</text>
</comment>
<feature type="chain" id="PRO_5034637687" evidence="9">
    <location>
        <begin position="24"/>
        <end position="349"/>
    </location>
</feature>
<evidence type="ECO:0000313" key="11">
    <source>
        <dbReference type="Proteomes" id="UP000662939"/>
    </source>
</evidence>
<sequence length="349" mass="37165">MKYPTFKRTLAASAAAAMAISLAACGSDDDNDNGNGDDDTITLYSGRNETLVQPLIDRFTEQTGIEVNVHYYNTAEAASLLLEEGEATNADIFLAQDAGALGAVSKAGLFGEIDSDLTADVDPRFKADDDTWVGLTGRSRVLIYNPDEIGDAELPDSVLDITDGPWAGNVGIAPLNGSFQAFVTALRVAEGDDAAAQWLQDMADTDAPLEENNGAIIDAVVNGDIPAGLVNHYYIWERVVEAGVELDEFEGQLHYFAAGDAGALVNISGVGVLNRASDNDNVRAFVEYLLSEEGQNFFVTETYEYPVVTGIAGPEGQPSLEELNGPDINLNDLDDLETTVQMIQEAGLA</sequence>
<evidence type="ECO:0000256" key="7">
    <source>
        <dbReference type="ARBA" id="ARBA00023065"/>
    </source>
</evidence>
<dbReference type="AlphaFoldDB" id="A0A895XKD1"/>
<dbReference type="PANTHER" id="PTHR30006">
    <property type="entry name" value="THIAMINE-BINDING PERIPLASMIC PROTEIN-RELATED"/>
    <property type="match status" value="1"/>
</dbReference>
<keyword evidence="6 8" id="KW-0408">Iron</keyword>
<keyword evidence="3" id="KW-0410">Iron transport</keyword>
<dbReference type="CDD" id="cd13543">
    <property type="entry name" value="PBP2_Fbp"/>
    <property type="match status" value="1"/>
</dbReference>
<keyword evidence="11" id="KW-1185">Reference proteome</keyword>
<dbReference type="GO" id="GO:0046872">
    <property type="term" value="F:metal ion binding"/>
    <property type="evidence" value="ECO:0007669"/>
    <property type="project" value="UniProtKB-KW"/>
</dbReference>
<dbReference type="InterPro" id="IPR026045">
    <property type="entry name" value="Ferric-bd"/>
</dbReference>
<evidence type="ECO:0000256" key="2">
    <source>
        <dbReference type="ARBA" id="ARBA00022448"/>
    </source>
</evidence>
<reference evidence="10" key="1">
    <citation type="submission" date="2021-02" db="EMBL/GenBank/DDBJ databases">
        <title>Natronoglycomyces albus gen. nov., sp. nov, a haloalkaliphilic actinobacterium from a soda solonchak soil.</title>
        <authorList>
            <person name="Sorokin D.Y."/>
            <person name="Khijniak T.V."/>
            <person name="Zakharycheva A.P."/>
            <person name="Boueva O.V."/>
            <person name="Ariskina E.V."/>
            <person name="Hahnke R.L."/>
            <person name="Bunk B."/>
            <person name="Sproer C."/>
            <person name="Schumann P."/>
            <person name="Evtushenko L.I."/>
            <person name="Kublanov I.V."/>
        </authorList>
    </citation>
    <scope>NUCLEOTIDE SEQUENCE</scope>
    <source>
        <strain evidence="10">DSM 106290</strain>
    </source>
</reference>
<keyword evidence="5 9" id="KW-0732">Signal</keyword>
<proteinExistence type="inferred from homology"/>
<dbReference type="Gene3D" id="3.40.190.10">
    <property type="entry name" value="Periplasmic binding protein-like II"/>
    <property type="match status" value="2"/>
</dbReference>
<dbReference type="Pfam" id="PF13343">
    <property type="entry name" value="SBP_bac_6"/>
    <property type="match status" value="1"/>
</dbReference>
<evidence type="ECO:0000256" key="5">
    <source>
        <dbReference type="ARBA" id="ARBA00022729"/>
    </source>
</evidence>
<dbReference type="RefSeq" id="WP_213169887.1">
    <property type="nucleotide sequence ID" value="NZ_CP070496.1"/>
</dbReference>
<dbReference type="GO" id="GO:0030288">
    <property type="term" value="C:outer membrane-bounded periplasmic space"/>
    <property type="evidence" value="ECO:0007669"/>
    <property type="project" value="TreeGrafter"/>
</dbReference>
<feature type="signal peptide" evidence="9">
    <location>
        <begin position="1"/>
        <end position="23"/>
    </location>
</feature>
<name>A0A895XKD1_9ACTN</name>
<dbReference type="GO" id="GO:0006826">
    <property type="term" value="P:iron ion transport"/>
    <property type="evidence" value="ECO:0007669"/>
    <property type="project" value="UniProtKB-KW"/>
</dbReference>
<evidence type="ECO:0000256" key="9">
    <source>
        <dbReference type="SAM" id="SignalP"/>
    </source>
</evidence>
<accession>A0A895XKD1</accession>
<dbReference type="InterPro" id="IPR006061">
    <property type="entry name" value="SBP_1_CS"/>
</dbReference>
<gene>
    <name evidence="10" type="ORF">JQS30_08610</name>
</gene>
<feature type="binding site" evidence="8">
    <location>
        <position position="234"/>
    </location>
    <ligand>
        <name>Fe cation</name>
        <dbReference type="ChEBI" id="CHEBI:24875"/>
    </ligand>
</feature>
<dbReference type="PIRSF" id="PIRSF002825">
    <property type="entry name" value="CfbpA"/>
    <property type="match status" value="1"/>
</dbReference>
<keyword evidence="2" id="KW-0813">Transport</keyword>
<evidence type="ECO:0000313" key="10">
    <source>
        <dbReference type="EMBL" id="QSB03889.1"/>
    </source>
</evidence>
<evidence type="ECO:0000256" key="4">
    <source>
        <dbReference type="ARBA" id="ARBA00022723"/>
    </source>
</evidence>
<dbReference type="PROSITE" id="PS01037">
    <property type="entry name" value="SBP_BACTERIAL_1"/>
    <property type="match status" value="1"/>
</dbReference>
<evidence type="ECO:0000256" key="6">
    <source>
        <dbReference type="ARBA" id="ARBA00023004"/>
    </source>
</evidence>
<organism evidence="10 11">
    <name type="scientific">Natronoglycomyces albus</name>
    <dbReference type="NCBI Taxonomy" id="2811108"/>
    <lineage>
        <taxon>Bacteria</taxon>
        <taxon>Bacillati</taxon>
        <taxon>Actinomycetota</taxon>
        <taxon>Actinomycetes</taxon>
        <taxon>Glycomycetales</taxon>
        <taxon>Glycomycetaceae</taxon>
        <taxon>Natronoglycomyces</taxon>
    </lineage>
</organism>
<dbReference type="EMBL" id="CP070496">
    <property type="protein sequence ID" value="QSB03889.1"/>
    <property type="molecule type" value="Genomic_DNA"/>
</dbReference>
<evidence type="ECO:0000256" key="3">
    <source>
        <dbReference type="ARBA" id="ARBA00022496"/>
    </source>
</evidence>
<feature type="binding site" evidence="8">
    <location>
        <position position="233"/>
    </location>
    <ligand>
        <name>Fe cation</name>
        <dbReference type="ChEBI" id="CHEBI:24875"/>
    </ligand>
</feature>
<evidence type="ECO:0000256" key="8">
    <source>
        <dbReference type="PIRSR" id="PIRSR002825-1"/>
    </source>
</evidence>
<evidence type="ECO:0000256" key="1">
    <source>
        <dbReference type="ARBA" id="ARBA00008520"/>
    </source>
</evidence>
<dbReference type="PANTHER" id="PTHR30006:SF15">
    <property type="entry name" value="IRON-UTILIZATION PERIPLASMIC PROTEIN"/>
    <property type="match status" value="1"/>
</dbReference>
<keyword evidence="4 8" id="KW-0479">Metal-binding</keyword>
<dbReference type="Proteomes" id="UP000662939">
    <property type="component" value="Chromosome"/>
</dbReference>
<dbReference type="GO" id="GO:0055085">
    <property type="term" value="P:transmembrane transport"/>
    <property type="evidence" value="ECO:0007669"/>
    <property type="project" value="InterPro"/>
</dbReference>